<sequence>MTNPNPMAKLWPLGAFLAAVGYCVRPYVMPEPPPMPPTPQLPKIDASWLKPTFEPPVDRNPFLPPGADPPPPTIAGTPDAAPGAAGSASGLDGDGDGGPATAAAKAGPPDGPPAPFTLGATMVSGPRRAAIIDGRVYRQGERIEVGGARWTVDRIEPGRVLLDRPGLPGPLVVEMSGRAPRPADAPADAPGDGPATGIAGRIGHGLDDARQVLAAAGVHLPGPSLLEEVAARSGGTVPGAYRSLLDLLVSPPGAPGRSSAAIDAGLGGGEGR</sequence>
<evidence type="ECO:0000313" key="3">
    <source>
        <dbReference type="Proteomes" id="UP000317835"/>
    </source>
</evidence>
<proteinExistence type="predicted"/>
<gene>
    <name evidence="2" type="ORF">ElP_76470</name>
</gene>
<dbReference type="RefSeq" id="WP_145279947.1">
    <property type="nucleotide sequence ID" value="NZ_CP036431.1"/>
</dbReference>
<dbReference type="KEGG" id="tpla:ElP_76470"/>
<dbReference type="Proteomes" id="UP000317835">
    <property type="component" value="Plasmid pElP_5"/>
</dbReference>
<name>A0A518HFQ9_9BACT</name>
<dbReference type="OrthoDB" id="9806163at2"/>
<reference evidence="2 3" key="1">
    <citation type="submission" date="2019-02" db="EMBL/GenBank/DDBJ databases">
        <title>Deep-cultivation of Planctomycetes and their phenomic and genomic characterization uncovers novel biology.</title>
        <authorList>
            <person name="Wiegand S."/>
            <person name="Jogler M."/>
            <person name="Boedeker C."/>
            <person name="Pinto D."/>
            <person name="Vollmers J."/>
            <person name="Rivas-Marin E."/>
            <person name="Kohn T."/>
            <person name="Peeters S.H."/>
            <person name="Heuer A."/>
            <person name="Rast P."/>
            <person name="Oberbeckmann S."/>
            <person name="Bunk B."/>
            <person name="Jeske O."/>
            <person name="Meyerdierks A."/>
            <person name="Storesund J.E."/>
            <person name="Kallscheuer N."/>
            <person name="Luecker S."/>
            <person name="Lage O.M."/>
            <person name="Pohl T."/>
            <person name="Merkel B.J."/>
            <person name="Hornburger P."/>
            <person name="Mueller R.-W."/>
            <person name="Bruemmer F."/>
            <person name="Labrenz M."/>
            <person name="Spormann A.M."/>
            <person name="Op den Camp H."/>
            <person name="Overmann J."/>
            <person name="Amann R."/>
            <person name="Jetten M.S.M."/>
            <person name="Mascher T."/>
            <person name="Medema M.H."/>
            <person name="Devos D.P."/>
            <person name="Kaster A.-K."/>
            <person name="Ovreas L."/>
            <person name="Rohde M."/>
            <person name="Galperin M.Y."/>
            <person name="Jogler C."/>
        </authorList>
    </citation>
    <scope>NUCLEOTIDE SEQUENCE [LARGE SCALE GENOMIC DNA]</scope>
    <source>
        <strain evidence="2 3">ElP</strain>
        <plasmid evidence="3">pelp_5</plasmid>
    </source>
</reference>
<organism evidence="2 3">
    <name type="scientific">Tautonia plasticadhaerens</name>
    <dbReference type="NCBI Taxonomy" id="2527974"/>
    <lineage>
        <taxon>Bacteria</taxon>
        <taxon>Pseudomonadati</taxon>
        <taxon>Planctomycetota</taxon>
        <taxon>Planctomycetia</taxon>
        <taxon>Isosphaerales</taxon>
        <taxon>Isosphaeraceae</taxon>
        <taxon>Tautonia</taxon>
    </lineage>
</organism>
<keyword evidence="2" id="KW-0614">Plasmid</keyword>
<geneLocation type="plasmid" evidence="3">
    <name>pelp_5</name>
</geneLocation>
<dbReference type="EMBL" id="CP036431">
    <property type="protein sequence ID" value="QDV39675.1"/>
    <property type="molecule type" value="Genomic_DNA"/>
</dbReference>
<evidence type="ECO:0000256" key="1">
    <source>
        <dbReference type="SAM" id="MobiDB-lite"/>
    </source>
</evidence>
<feature type="region of interest" description="Disordered" evidence="1">
    <location>
        <begin position="251"/>
        <end position="272"/>
    </location>
</feature>
<feature type="compositionally biased region" description="Low complexity" evidence="1">
    <location>
        <begin position="74"/>
        <end position="91"/>
    </location>
</feature>
<feature type="region of interest" description="Disordered" evidence="1">
    <location>
        <begin position="32"/>
        <end position="119"/>
    </location>
</feature>
<keyword evidence="3" id="KW-1185">Reference proteome</keyword>
<feature type="compositionally biased region" description="Pro residues" evidence="1">
    <location>
        <begin position="62"/>
        <end position="73"/>
    </location>
</feature>
<accession>A0A518HFQ9</accession>
<protein>
    <submittedName>
        <fullName evidence="2">Uncharacterized protein</fullName>
    </submittedName>
</protein>
<evidence type="ECO:0000313" key="2">
    <source>
        <dbReference type="EMBL" id="QDV39675.1"/>
    </source>
</evidence>
<dbReference type="AlphaFoldDB" id="A0A518HFQ9"/>
<feature type="compositionally biased region" description="Low complexity" evidence="1">
    <location>
        <begin position="99"/>
        <end position="108"/>
    </location>
</feature>